<feature type="signal peptide" evidence="6">
    <location>
        <begin position="1"/>
        <end position="31"/>
    </location>
</feature>
<dbReference type="Proteomes" id="UP001141806">
    <property type="component" value="Unassembled WGS sequence"/>
</dbReference>
<comment type="subcellular location">
    <subcellularLocation>
        <location evidence="1 6">Secreted</location>
    </subcellularLocation>
</comment>
<comment type="similarity">
    <text evidence="2 6">Belongs to the plant self-incompatibility (S1) protein family.</text>
</comment>
<dbReference type="AlphaFoldDB" id="A0A9Q0HFX1"/>
<sequence length="140" mass="16107">MIRFSSSKLGMMVSFILILMWFCELSSIVGATNHVRITNQLSEGMDLTIHCKSKDNDLGVHQLAYNASFPWSFDDNALYNCHVEWLHGQTDFDAFDASGEQYRCSDCCWAARIDALYYVVCETGESNTWNKWTPRRTLSR</sequence>
<gene>
    <name evidence="7" type="ORF">NE237_016919</name>
</gene>
<accession>A0A9Q0HFX1</accession>
<dbReference type="GO" id="GO:0005576">
    <property type="term" value="C:extracellular region"/>
    <property type="evidence" value="ECO:0007669"/>
    <property type="project" value="UniProtKB-SubCell"/>
</dbReference>
<keyword evidence="5 6" id="KW-0732">Signal</keyword>
<organism evidence="7 8">
    <name type="scientific">Protea cynaroides</name>
    <dbReference type="NCBI Taxonomy" id="273540"/>
    <lineage>
        <taxon>Eukaryota</taxon>
        <taxon>Viridiplantae</taxon>
        <taxon>Streptophyta</taxon>
        <taxon>Embryophyta</taxon>
        <taxon>Tracheophyta</taxon>
        <taxon>Spermatophyta</taxon>
        <taxon>Magnoliopsida</taxon>
        <taxon>Proteales</taxon>
        <taxon>Proteaceae</taxon>
        <taxon>Protea</taxon>
    </lineage>
</organism>
<evidence type="ECO:0000256" key="5">
    <source>
        <dbReference type="ARBA" id="ARBA00022729"/>
    </source>
</evidence>
<dbReference type="OrthoDB" id="1904574at2759"/>
<dbReference type="PANTHER" id="PTHR31232">
    <property type="match status" value="1"/>
</dbReference>
<evidence type="ECO:0000256" key="6">
    <source>
        <dbReference type="RuleBase" id="RU367044"/>
    </source>
</evidence>
<evidence type="ECO:0000256" key="3">
    <source>
        <dbReference type="ARBA" id="ARBA00022471"/>
    </source>
</evidence>
<evidence type="ECO:0000256" key="1">
    <source>
        <dbReference type="ARBA" id="ARBA00004613"/>
    </source>
</evidence>
<comment type="caution">
    <text evidence="7">The sequence shown here is derived from an EMBL/GenBank/DDBJ whole genome shotgun (WGS) entry which is preliminary data.</text>
</comment>
<evidence type="ECO:0000313" key="8">
    <source>
        <dbReference type="Proteomes" id="UP001141806"/>
    </source>
</evidence>
<dbReference type="InterPro" id="IPR010264">
    <property type="entry name" value="Self-incomp_S1"/>
</dbReference>
<evidence type="ECO:0000256" key="4">
    <source>
        <dbReference type="ARBA" id="ARBA00022525"/>
    </source>
</evidence>
<feature type="chain" id="PRO_5040537280" description="S-protein homolog" evidence="6">
    <location>
        <begin position="32"/>
        <end position="140"/>
    </location>
</feature>
<evidence type="ECO:0000313" key="7">
    <source>
        <dbReference type="EMBL" id="KAJ4965070.1"/>
    </source>
</evidence>
<dbReference type="EMBL" id="JAMYWD010000007">
    <property type="protein sequence ID" value="KAJ4965070.1"/>
    <property type="molecule type" value="Genomic_DNA"/>
</dbReference>
<dbReference type="PANTHER" id="PTHR31232:SF18">
    <property type="entry name" value="S-PROTEIN HOMOLOG"/>
    <property type="match status" value="1"/>
</dbReference>
<dbReference type="Pfam" id="PF05938">
    <property type="entry name" value="Self-incomp_S1"/>
    <property type="match status" value="1"/>
</dbReference>
<proteinExistence type="inferred from homology"/>
<name>A0A9Q0HFX1_9MAGN</name>
<dbReference type="GO" id="GO:0060320">
    <property type="term" value="P:rejection of self pollen"/>
    <property type="evidence" value="ECO:0007669"/>
    <property type="project" value="UniProtKB-KW"/>
</dbReference>
<evidence type="ECO:0000256" key="2">
    <source>
        <dbReference type="ARBA" id="ARBA00005581"/>
    </source>
</evidence>
<keyword evidence="3 6" id="KW-0713">Self-incompatibility</keyword>
<keyword evidence="8" id="KW-1185">Reference proteome</keyword>
<keyword evidence="4 6" id="KW-0964">Secreted</keyword>
<protein>
    <recommendedName>
        <fullName evidence="6">S-protein homolog</fullName>
    </recommendedName>
</protein>
<reference evidence="7" key="1">
    <citation type="journal article" date="2023" name="Plant J.">
        <title>The genome of the king protea, Protea cynaroides.</title>
        <authorList>
            <person name="Chang J."/>
            <person name="Duong T.A."/>
            <person name="Schoeman C."/>
            <person name="Ma X."/>
            <person name="Roodt D."/>
            <person name="Barker N."/>
            <person name="Li Z."/>
            <person name="Van de Peer Y."/>
            <person name="Mizrachi E."/>
        </authorList>
    </citation>
    <scope>NUCLEOTIDE SEQUENCE</scope>
    <source>
        <tissue evidence="7">Young leaves</tissue>
    </source>
</reference>